<feature type="region of interest" description="Disordered" evidence="1">
    <location>
        <begin position="45"/>
        <end position="91"/>
    </location>
</feature>
<dbReference type="GeneID" id="17304340"/>
<dbReference type="KEGG" id="gtt:GUITHDRAFT_106583"/>
<dbReference type="AlphaFoldDB" id="L1JGH1"/>
<dbReference type="PaxDb" id="55529-EKX47596"/>
<feature type="region of interest" description="Disordered" evidence="1">
    <location>
        <begin position="139"/>
        <end position="159"/>
    </location>
</feature>
<organism evidence="2">
    <name type="scientific">Guillardia theta (strain CCMP2712)</name>
    <name type="common">Cryptophyte</name>
    <dbReference type="NCBI Taxonomy" id="905079"/>
    <lineage>
        <taxon>Eukaryota</taxon>
        <taxon>Cryptophyceae</taxon>
        <taxon>Pyrenomonadales</taxon>
        <taxon>Geminigeraceae</taxon>
        <taxon>Guillardia</taxon>
    </lineage>
</organism>
<dbReference type="HOGENOM" id="CLU_1681267_0_0_1"/>
<sequence>MPESYSTEVLCTQAELNLHLSETQEEQVHKDIIARMIFDASSAPKHRLAADGEGSPESSRVQEPFVQINAGSSKQRNASDENRGARRSVELGCNKRQGPKIYSDQIIYGPVPGWEKTGCGKDPMNCFIPWIDLLLPASSQHGSNREQRNEAKPLREWNF</sequence>
<dbReference type="EnsemblProtists" id="EKX47596">
    <property type="protein sequence ID" value="EKX47596"/>
    <property type="gene ID" value="GUITHDRAFT_106583"/>
</dbReference>
<reference evidence="4" key="2">
    <citation type="submission" date="2012-11" db="EMBL/GenBank/DDBJ databases">
        <authorList>
            <person name="Kuo A."/>
            <person name="Curtis B.A."/>
            <person name="Tanifuji G."/>
            <person name="Burki F."/>
            <person name="Gruber A."/>
            <person name="Irimia M."/>
            <person name="Maruyama S."/>
            <person name="Arias M.C."/>
            <person name="Ball S.G."/>
            <person name="Gile G.H."/>
            <person name="Hirakawa Y."/>
            <person name="Hopkins J.F."/>
            <person name="Rensing S.A."/>
            <person name="Schmutz J."/>
            <person name="Symeonidi A."/>
            <person name="Elias M."/>
            <person name="Eveleigh R.J."/>
            <person name="Herman E.K."/>
            <person name="Klute M.J."/>
            <person name="Nakayama T."/>
            <person name="Obornik M."/>
            <person name="Reyes-Prieto A."/>
            <person name="Armbrust E.V."/>
            <person name="Aves S.J."/>
            <person name="Beiko R.G."/>
            <person name="Coutinho P."/>
            <person name="Dacks J.B."/>
            <person name="Durnford D.G."/>
            <person name="Fast N.M."/>
            <person name="Green B.R."/>
            <person name="Grisdale C."/>
            <person name="Hempe F."/>
            <person name="Henrissat B."/>
            <person name="Hoppner M.P."/>
            <person name="Ishida K.-I."/>
            <person name="Kim E."/>
            <person name="Koreny L."/>
            <person name="Kroth P.G."/>
            <person name="Liu Y."/>
            <person name="Malik S.-B."/>
            <person name="Maier U.G."/>
            <person name="McRose D."/>
            <person name="Mock T."/>
            <person name="Neilson J.A."/>
            <person name="Onodera N.T."/>
            <person name="Poole A.M."/>
            <person name="Pritham E.J."/>
            <person name="Richards T.A."/>
            <person name="Rocap G."/>
            <person name="Roy S.W."/>
            <person name="Sarai C."/>
            <person name="Schaack S."/>
            <person name="Shirato S."/>
            <person name="Slamovits C.H."/>
            <person name="Spencer D.F."/>
            <person name="Suzuki S."/>
            <person name="Worden A.Z."/>
            <person name="Zauner S."/>
            <person name="Barry K."/>
            <person name="Bell C."/>
            <person name="Bharti A.K."/>
            <person name="Crow J.A."/>
            <person name="Grimwood J."/>
            <person name="Kramer R."/>
            <person name="Lindquist E."/>
            <person name="Lucas S."/>
            <person name="Salamov A."/>
            <person name="McFadden G.I."/>
            <person name="Lane C.E."/>
            <person name="Keeling P.J."/>
            <person name="Gray M.W."/>
            <person name="Grigoriev I.V."/>
            <person name="Archibald J.M."/>
        </authorList>
    </citation>
    <scope>NUCLEOTIDE SEQUENCE</scope>
    <source>
        <strain evidence="4">CCMP2712</strain>
    </source>
</reference>
<dbReference type="RefSeq" id="XP_005834576.1">
    <property type="nucleotide sequence ID" value="XM_005834519.1"/>
</dbReference>
<accession>L1JGH1</accession>
<dbReference type="EMBL" id="JH992989">
    <property type="protein sequence ID" value="EKX47596.1"/>
    <property type="molecule type" value="Genomic_DNA"/>
</dbReference>
<feature type="compositionally biased region" description="Basic and acidic residues" evidence="1">
    <location>
        <begin position="77"/>
        <end position="89"/>
    </location>
</feature>
<dbReference type="Proteomes" id="UP000011087">
    <property type="component" value="Unassembled WGS sequence"/>
</dbReference>
<reference evidence="3" key="3">
    <citation type="submission" date="2016-03" db="UniProtKB">
        <authorList>
            <consortium name="EnsemblProtists"/>
        </authorList>
    </citation>
    <scope>IDENTIFICATION</scope>
</reference>
<evidence type="ECO:0000313" key="3">
    <source>
        <dbReference type="EnsemblProtists" id="EKX47596"/>
    </source>
</evidence>
<name>L1JGH1_GUITC</name>
<protein>
    <submittedName>
        <fullName evidence="2 3">Uncharacterized protein</fullName>
    </submittedName>
</protein>
<feature type="compositionally biased region" description="Basic and acidic residues" evidence="1">
    <location>
        <begin position="143"/>
        <end position="159"/>
    </location>
</feature>
<evidence type="ECO:0000313" key="2">
    <source>
        <dbReference type="EMBL" id="EKX47596.1"/>
    </source>
</evidence>
<reference evidence="2 4" key="1">
    <citation type="journal article" date="2012" name="Nature">
        <title>Algal genomes reveal evolutionary mosaicism and the fate of nucleomorphs.</title>
        <authorList>
            <consortium name="DOE Joint Genome Institute"/>
            <person name="Curtis B.A."/>
            <person name="Tanifuji G."/>
            <person name="Burki F."/>
            <person name="Gruber A."/>
            <person name="Irimia M."/>
            <person name="Maruyama S."/>
            <person name="Arias M.C."/>
            <person name="Ball S.G."/>
            <person name="Gile G.H."/>
            <person name="Hirakawa Y."/>
            <person name="Hopkins J.F."/>
            <person name="Kuo A."/>
            <person name="Rensing S.A."/>
            <person name="Schmutz J."/>
            <person name="Symeonidi A."/>
            <person name="Elias M."/>
            <person name="Eveleigh R.J."/>
            <person name="Herman E.K."/>
            <person name="Klute M.J."/>
            <person name="Nakayama T."/>
            <person name="Obornik M."/>
            <person name="Reyes-Prieto A."/>
            <person name="Armbrust E.V."/>
            <person name="Aves S.J."/>
            <person name="Beiko R.G."/>
            <person name="Coutinho P."/>
            <person name="Dacks J.B."/>
            <person name="Durnford D.G."/>
            <person name="Fast N.M."/>
            <person name="Green B.R."/>
            <person name="Grisdale C.J."/>
            <person name="Hempel F."/>
            <person name="Henrissat B."/>
            <person name="Hoppner M.P."/>
            <person name="Ishida K."/>
            <person name="Kim E."/>
            <person name="Koreny L."/>
            <person name="Kroth P.G."/>
            <person name="Liu Y."/>
            <person name="Malik S.B."/>
            <person name="Maier U.G."/>
            <person name="McRose D."/>
            <person name="Mock T."/>
            <person name="Neilson J.A."/>
            <person name="Onodera N.T."/>
            <person name="Poole A.M."/>
            <person name="Pritham E.J."/>
            <person name="Richards T.A."/>
            <person name="Rocap G."/>
            <person name="Roy S.W."/>
            <person name="Sarai C."/>
            <person name="Schaack S."/>
            <person name="Shirato S."/>
            <person name="Slamovits C.H."/>
            <person name="Spencer D.F."/>
            <person name="Suzuki S."/>
            <person name="Worden A.Z."/>
            <person name="Zauner S."/>
            <person name="Barry K."/>
            <person name="Bell C."/>
            <person name="Bharti A.K."/>
            <person name="Crow J.A."/>
            <person name="Grimwood J."/>
            <person name="Kramer R."/>
            <person name="Lindquist E."/>
            <person name="Lucas S."/>
            <person name="Salamov A."/>
            <person name="McFadden G.I."/>
            <person name="Lane C.E."/>
            <person name="Keeling P.J."/>
            <person name="Gray M.W."/>
            <person name="Grigoriev I.V."/>
            <person name="Archibald J.M."/>
        </authorList>
    </citation>
    <scope>NUCLEOTIDE SEQUENCE</scope>
    <source>
        <strain evidence="2 4">CCMP2712</strain>
    </source>
</reference>
<evidence type="ECO:0000256" key="1">
    <source>
        <dbReference type="SAM" id="MobiDB-lite"/>
    </source>
</evidence>
<gene>
    <name evidence="2" type="ORF">GUITHDRAFT_106583</name>
</gene>
<keyword evidence="4" id="KW-1185">Reference proteome</keyword>
<proteinExistence type="predicted"/>
<evidence type="ECO:0000313" key="4">
    <source>
        <dbReference type="Proteomes" id="UP000011087"/>
    </source>
</evidence>